<name>U4LIT9_PYROM</name>
<proteinExistence type="inferred from homology"/>
<keyword evidence="3 6" id="KW-0479">Metal-binding</keyword>
<gene>
    <name evidence="8" type="ORF">PCON_11523</name>
</gene>
<dbReference type="InterPro" id="IPR002328">
    <property type="entry name" value="ADH_Zn_CS"/>
</dbReference>
<dbReference type="InterPro" id="IPR036291">
    <property type="entry name" value="NAD(P)-bd_dom_sf"/>
</dbReference>
<keyword evidence="4 6" id="KW-0862">Zinc</keyword>
<dbReference type="GO" id="GO:0016491">
    <property type="term" value="F:oxidoreductase activity"/>
    <property type="evidence" value="ECO:0007669"/>
    <property type="project" value="UniProtKB-KW"/>
</dbReference>
<evidence type="ECO:0000259" key="7">
    <source>
        <dbReference type="SMART" id="SM00829"/>
    </source>
</evidence>
<evidence type="ECO:0000313" key="9">
    <source>
        <dbReference type="Proteomes" id="UP000018144"/>
    </source>
</evidence>
<protein>
    <submittedName>
        <fullName evidence="8">Similar to Aryl-alcohol dehydrogenase acc. no. P39849</fullName>
    </submittedName>
</protein>
<dbReference type="InterPro" id="IPR013154">
    <property type="entry name" value="ADH-like_N"/>
</dbReference>
<dbReference type="InterPro" id="IPR020843">
    <property type="entry name" value="ER"/>
</dbReference>
<dbReference type="InterPro" id="IPR013149">
    <property type="entry name" value="ADH-like_C"/>
</dbReference>
<evidence type="ECO:0000256" key="6">
    <source>
        <dbReference type="RuleBase" id="RU361277"/>
    </source>
</evidence>
<evidence type="ECO:0000256" key="5">
    <source>
        <dbReference type="ARBA" id="ARBA00023002"/>
    </source>
</evidence>
<comment type="cofactor">
    <cofactor evidence="1 6">
        <name>Zn(2+)</name>
        <dbReference type="ChEBI" id="CHEBI:29105"/>
    </cofactor>
</comment>
<dbReference type="OMA" id="FSACKSC"/>
<evidence type="ECO:0000256" key="4">
    <source>
        <dbReference type="ARBA" id="ARBA00022833"/>
    </source>
</evidence>
<keyword evidence="5" id="KW-0560">Oxidoreductase</keyword>
<dbReference type="EMBL" id="HF935655">
    <property type="protein sequence ID" value="CCX31853.1"/>
    <property type="molecule type" value="Genomic_DNA"/>
</dbReference>
<dbReference type="STRING" id="1076935.U4LIT9"/>
<dbReference type="PANTHER" id="PTHR43350">
    <property type="entry name" value="NAD-DEPENDENT ALCOHOL DEHYDROGENASE"/>
    <property type="match status" value="1"/>
</dbReference>
<dbReference type="AlphaFoldDB" id="U4LIT9"/>
<accession>U4LIT9</accession>
<dbReference type="CDD" id="cd08278">
    <property type="entry name" value="benzyl_alcohol_DH"/>
    <property type="match status" value="1"/>
</dbReference>
<dbReference type="PROSITE" id="PS00059">
    <property type="entry name" value="ADH_ZINC"/>
    <property type="match status" value="1"/>
</dbReference>
<dbReference type="Gene3D" id="3.40.50.720">
    <property type="entry name" value="NAD(P)-binding Rossmann-like Domain"/>
    <property type="match status" value="1"/>
</dbReference>
<dbReference type="InterPro" id="IPR011032">
    <property type="entry name" value="GroES-like_sf"/>
</dbReference>
<sequence>MTVQSALAIVSHPFTTTSEGKKETNWKLEPVTLPAPGPNEIVVEMIATGICHTDIALSLYPIPGETTPKSAVLGHEGSGYIRALGEGVTSHNIGDKVLLSFKYCKACEQCEEGHPAFCENFLPNLQGTDGYFTSSSGEAIKGQIFGQSSFASFSVVAESSAVNVTQLLNDEELKLCAPLGCGIQTGSGAIINIAKAGPKDRVVIMGLGGVGMSAIMAAKYMGCKTIIGIDRLQSRIDLALELGATHGINTSKMDAEKEVMEITSKKGATIVADTTGFEPLFDAAMRFLSRRGKMIIIGMCFGNYKFHADRLMTSGQRIIGCVEGDSIPSEYIPRMIQMYREGHLPFDRLVKEYPAADFQKALHAMEDGSVIKPILTWK</sequence>
<reference evidence="8 9" key="1">
    <citation type="journal article" date="2013" name="PLoS Genet.">
        <title>The genome and development-dependent transcriptomes of Pyronema confluens: a window into fungal evolution.</title>
        <authorList>
            <person name="Traeger S."/>
            <person name="Altegoer F."/>
            <person name="Freitag M."/>
            <person name="Gabaldon T."/>
            <person name="Kempken F."/>
            <person name="Kumar A."/>
            <person name="Marcet-Houben M."/>
            <person name="Poggeler S."/>
            <person name="Stajich J.E."/>
            <person name="Nowrousian M."/>
        </authorList>
    </citation>
    <scope>NUCLEOTIDE SEQUENCE [LARGE SCALE GENOMIC DNA]</scope>
    <source>
        <strain evidence="9">CBS 100304</strain>
        <tissue evidence="8">Vegetative mycelium</tissue>
    </source>
</reference>
<dbReference type="SUPFAM" id="SSF51735">
    <property type="entry name" value="NAD(P)-binding Rossmann-fold domains"/>
    <property type="match status" value="1"/>
</dbReference>
<dbReference type="SMART" id="SM00829">
    <property type="entry name" value="PKS_ER"/>
    <property type="match status" value="1"/>
</dbReference>
<dbReference type="Gene3D" id="3.90.180.10">
    <property type="entry name" value="Medium-chain alcohol dehydrogenases, catalytic domain"/>
    <property type="match status" value="1"/>
</dbReference>
<feature type="domain" description="Enoyl reductase (ER)" evidence="7">
    <location>
        <begin position="23"/>
        <end position="375"/>
    </location>
</feature>
<evidence type="ECO:0000313" key="8">
    <source>
        <dbReference type="EMBL" id="CCX31853.1"/>
    </source>
</evidence>
<dbReference type="SUPFAM" id="SSF50129">
    <property type="entry name" value="GroES-like"/>
    <property type="match status" value="1"/>
</dbReference>
<organism evidence="8 9">
    <name type="scientific">Pyronema omphalodes (strain CBS 100304)</name>
    <name type="common">Pyronema confluens</name>
    <dbReference type="NCBI Taxonomy" id="1076935"/>
    <lineage>
        <taxon>Eukaryota</taxon>
        <taxon>Fungi</taxon>
        <taxon>Dikarya</taxon>
        <taxon>Ascomycota</taxon>
        <taxon>Pezizomycotina</taxon>
        <taxon>Pezizomycetes</taxon>
        <taxon>Pezizales</taxon>
        <taxon>Pyronemataceae</taxon>
        <taxon>Pyronema</taxon>
    </lineage>
</organism>
<evidence type="ECO:0000256" key="3">
    <source>
        <dbReference type="ARBA" id="ARBA00022723"/>
    </source>
</evidence>
<dbReference type="GO" id="GO:0008270">
    <property type="term" value="F:zinc ion binding"/>
    <property type="evidence" value="ECO:0007669"/>
    <property type="project" value="InterPro"/>
</dbReference>
<evidence type="ECO:0000256" key="2">
    <source>
        <dbReference type="ARBA" id="ARBA00008072"/>
    </source>
</evidence>
<dbReference type="Proteomes" id="UP000018144">
    <property type="component" value="Unassembled WGS sequence"/>
</dbReference>
<evidence type="ECO:0000256" key="1">
    <source>
        <dbReference type="ARBA" id="ARBA00001947"/>
    </source>
</evidence>
<dbReference type="OrthoDB" id="1560166at2759"/>
<comment type="similarity">
    <text evidence="2 6">Belongs to the zinc-containing alcohol dehydrogenase family.</text>
</comment>
<dbReference type="Pfam" id="PF08240">
    <property type="entry name" value="ADH_N"/>
    <property type="match status" value="1"/>
</dbReference>
<dbReference type="Pfam" id="PF00107">
    <property type="entry name" value="ADH_zinc_N"/>
    <property type="match status" value="1"/>
</dbReference>
<dbReference type="PANTHER" id="PTHR43350:SF2">
    <property type="entry name" value="GROES-LIKE ZINC-BINDING ALCOHOL DEHYDROGENASE FAMILY PROTEIN"/>
    <property type="match status" value="1"/>
</dbReference>
<keyword evidence="9" id="KW-1185">Reference proteome</keyword>
<dbReference type="eggNOG" id="KOG0022">
    <property type="taxonomic scope" value="Eukaryota"/>
</dbReference>